<protein>
    <submittedName>
        <fullName evidence="1">Uncharacterized protein</fullName>
    </submittedName>
</protein>
<keyword evidence="2" id="KW-1185">Reference proteome</keyword>
<name>A0A8T1P5B8_CARIL</name>
<organism evidence="1 2">
    <name type="scientific">Carya illinoinensis</name>
    <name type="common">Pecan</name>
    <dbReference type="NCBI Taxonomy" id="32201"/>
    <lineage>
        <taxon>Eukaryota</taxon>
        <taxon>Viridiplantae</taxon>
        <taxon>Streptophyta</taxon>
        <taxon>Embryophyta</taxon>
        <taxon>Tracheophyta</taxon>
        <taxon>Spermatophyta</taxon>
        <taxon>Magnoliopsida</taxon>
        <taxon>eudicotyledons</taxon>
        <taxon>Gunneridae</taxon>
        <taxon>Pentapetalae</taxon>
        <taxon>rosids</taxon>
        <taxon>fabids</taxon>
        <taxon>Fagales</taxon>
        <taxon>Juglandaceae</taxon>
        <taxon>Carya</taxon>
    </lineage>
</organism>
<evidence type="ECO:0000313" key="2">
    <source>
        <dbReference type="Proteomes" id="UP000811609"/>
    </source>
</evidence>
<dbReference type="AlphaFoldDB" id="A0A8T1P5B8"/>
<evidence type="ECO:0000313" key="1">
    <source>
        <dbReference type="EMBL" id="KAG6637428.1"/>
    </source>
</evidence>
<accession>A0A8T1P5B8</accession>
<reference evidence="1" key="1">
    <citation type="submission" date="2020-12" db="EMBL/GenBank/DDBJ databases">
        <title>WGS assembly of Carya illinoinensis cv. Pawnee.</title>
        <authorList>
            <person name="Platts A."/>
            <person name="Shu S."/>
            <person name="Wright S."/>
            <person name="Barry K."/>
            <person name="Edger P."/>
            <person name="Pires J.C."/>
            <person name="Schmutz J."/>
        </authorList>
    </citation>
    <scope>NUCLEOTIDE SEQUENCE</scope>
    <source>
        <tissue evidence="1">Leaf</tissue>
    </source>
</reference>
<proteinExistence type="predicted"/>
<dbReference type="Proteomes" id="UP000811609">
    <property type="component" value="Chromosome 11"/>
</dbReference>
<sequence>MVERCALQTNGADSNVDDSWTNQIASLMNNIVKQLVFDKPTSKTPHYICDETKLIKSPIHYSIHNTHVLLCGPNLHKTRNNTQMMKNMEIWQPPSHTIIF</sequence>
<gene>
    <name evidence="1" type="ORF">CIPAW_11G178100</name>
</gene>
<comment type="caution">
    <text evidence="1">The sequence shown here is derived from an EMBL/GenBank/DDBJ whole genome shotgun (WGS) entry which is preliminary data.</text>
</comment>
<dbReference type="EMBL" id="CM031819">
    <property type="protein sequence ID" value="KAG6637428.1"/>
    <property type="molecule type" value="Genomic_DNA"/>
</dbReference>